<feature type="non-terminal residue" evidence="1">
    <location>
        <position position="52"/>
    </location>
</feature>
<comment type="caution">
    <text evidence="1">The sequence shown here is derived from an EMBL/GenBank/DDBJ whole genome shotgun (WGS) entry which is preliminary data.</text>
</comment>
<dbReference type="EMBL" id="CAJVPY010073019">
    <property type="protein sequence ID" value="CAG8829361.1"/>
    <property type="molecule type" value="Genomic_DNA"/>
</dbReference>
<dbReference type="OrthoDB" id="9978173at2759"/>
<sequence length="52" mass="6108">DEIKNMPKVTFIKFLQMKRALDLVVMGRTVTTLAEFVKECKKKKLKPFSSYQ</sequence>
<evidence type="ECO:0000313" key="2">
    <source>
        <dbReference type="Proteomes" id="UP000789405"/>
    </source>
</evidence>
<gene>
    <name evidence="1" type="ORF">DERYTH_LOCUS28670</name>
</gene>
<feature type="non-terminal residue" evidence="1">
    <location>
        <position position="1"/>
    </location>
</feature>
<reference evidence="1" key="1">
    <citation type="submission" date="2021-06" db="EMBL/GenBank/DDBJ databases">
        <authorList>
            <person name="Kallberg Y."/>
            <person name="Tangrot J."/>
            <person name="Rosling A."/>
        </authorList>
    </citation>
    <scope>NUCLEOTIDE SEQUENCE</scope>
    <source>
        <strain evidence="1">MA453B</strain>
    </source>
</reference>
<dbReference type="Proteomes" id="UP000789405">
    <property type="component" value="Unassembled WGS sequence"/>
</dbReference>
<proteinExistence type="predicted"/>
<accession>A0A9N9KHI7</accession>
<evidence type="ECO:0000313" key="1">
    <source>
        <dbReference type="EMBL" id="CAG8829361.1"/>
    </source>
</evidence>
<keyword evidence="2" id="KW-1185">Reference proteome</keyword>
<protein>
    <submittedName>
        <fullName evidence="1">13045_t:CDS:1</fullName>
    </submittedName>
</protein>
<name>A0A9N9KHI7_9GLOM</name>
<organism evidence="1 2">
    <name type="scientific">Dentiscutata erythropus</name>
    <dbReference type="NCBI Taxonomy" id="1348616"/>
    <lineage>
        <taxon>Eukaryota</taxon>
        <taxon>Fungi</taxon>
        <taxon>Fungi incertae sedis</taxon>
        <taxon>Mucoromycota</taxon>
        <taxon>Glomeromycotina</taxon>
        <taxon>Glomeromycetes</taxon>
        <taxon>Diversisporales</taxon>
        <taxon>Gigasporaceae</taxon>
        <taxon>Dentiscutata</taxon>
    </lineage>
</organism>
<dbReference type="AlphaFoldDB" id="A0A9N9KHI7"/>